<dbReference type="PANTHER" id="PTHR32027:SF9">
    <property type="entry name" value="BLL3847 PROTEIN"/>
    <property type="match status" value="1"/>
</dbReference>
<comment type="caution">
    <text evidence="1">The sequence shown here is derived from an EMBL/GenBank/DDBJ whole genome shotgun (WGS) entry which is preliminary data.</text>
</comment>
<accession>A0A7Z1SBA8</accession>
<dbReference type="GO" id="GO:0016814">
    <property type="term" value="F:hydrolase activity, acting on carbon-nitrogen (but not peptide) bonds, in cyclic amidines"/>
    <property type="evidence" value="ECO:0007669"/>
    <property type="project" value="TreeGrafter"/>
</dbReference>
<evidence type="ECO:0000313" key="1">
    <source>
        <dbReference type="EMBL" id="PPJ77802.1"/>
    </source>
</evidence>
<dbReference type="Gene3D" id="3.20.20.140">
    <property type="entry name" value="Metal-dependent hydrolases"/>
    <property type="match status" value="1"/>
</dbReference>
<dbReference type="Gene3D" id="2.30.40.10">
    <property type="entry name" value="Urease, subunit C, domain 1"/>
    <property type="match status" value="1"/>
</dbReference>
<sequence>TLAIQEGKIQAIIPQNQVTEKQQGTDLNGQLAIPAFQESHNHLDKTYLSLGWRASQPVKNLKERLADEASELKLLAPSTEQRATAMIEKLIGYGASYIRTHVNIDPYVELENFWGVKRALEKYAHVIDYDIVVFPQHGLLKNPQTVLLMREALKNGGTMVGGLDPAGID</sequence>
<name>A0A7Z1SBA8_STAHA</name>
<evidence type="ECO:0000313" key="2">
    <source>
        <dbReference type="Proteomes" id="UP000238153"/>
    </source>
</evidence>
<proteinExistence type="predicted"/>
<feature type="non-terminal residue" evidence="1">
    <location>
        <position position="169"/>
    </location>
</feature>
<dbReference type="SUPFAM" id="SSF51556">
    <property type="entry name" value="Metallo-dependent hydrolases"/>
    <property type="match status" value="1"/>
</dbReference>
<organism evidence="1 2">
    <name type="scientific">Staphylococcus haemolyticus</name>
    <dbReference type="NCBI Taxonomy" id="1283"/>
    <lineage>
        <taxon>Bacteria</taxon>
        <taxon>Bacillati</taxon>
        <taxon>Bacillota</taxon>
        <taxon>Bacilli</taxon>
        <taxon>Bacillales</taxon>
        <taxon>Staphylococcaceae</taxon>
        <taxon>Staphylococcus</taxon>
    </lineage>
</organism>
<dbReference type="InterPro" id="IPR052349">
    <property type="entry name" value="Metallo-hydrolase_Enzymes"/>
</dbReference>
<dbReference type="PANTHER" id="PTHR32027">
    <property type="entry name" value="CYTOSINE DEAMINASE"/>
    <property type="match status" value="1"/>
</dbReference>
<gene>
    <name evidence="1" type="ORF">CV019_01130</name>
</gene>
<protein>
    <submittedName>
        <fullName evidence="1">Deaminase</fullName>
    </submittedName>
</protein>
<dbReference type="EMBL" id="PGWX01000121">
    <property type="protein sequence ID" value="PPJ77802.1"/>
    <property type="molecule type" value="Genomic_DNA"/>
</dbReference>
<reference evidence="1 2" key="1">
    <citation type="submission" date="2017-11" db="EMBL/GenBank/DDBJ databases">
        <authorList>
            <person name="Founou R.C."/>
            <person name="Founou L."/>
            <person name="Allam M."/>
            <person name="Ismail A."/>
            <person name="Essack S.Y."/>
        </authorList>
    </citation>
    <scope>NUCLEOTIDE SEQUENCE [LARGE SCALE GENOMIC DNA]</scope>
    <source>
        <strain evidence="1 2">G811N2B1</strain>
    </source>
</reference>
<dbReference type="Proteomes" id="UP000238153">
    <property type="component" value="Unassembled WGS sequence"/>
</dbReference>
<dbReference type="AlphaFoldDB" id="A0A7Z1SBA8"/>
<dbReference type="SUPFAM" id="SSF51338">
    <property type="entry name" value="Composite domain of metallo-dependent hydrolases"/>
    <property type="match status" value="1"/>
</dbReference>
<dbReference type="InterPro" id="IPR011059">
    <property type="entry name" value="Metal-dep_hydrolase_composite"/>
</dbReference>
<dbReference type="InterPro" id="IPR032466">
    <property type="entry name" value="Metal_Hydrolase"/>
</dbReference>
<feature type="non-terminal residue" evidence="1">
    <location>
        <position position="1"/>
    </location>
</feature>